<name>A0ABD2XZW6_9GENT</name>
<proteinExistence type="predicted"/>
<accession>A0ABD2XZW6</accession>
<organism evidence="1 2">
    <name type="scientific">Cinchona calisaya</name>
    <dbReference type="NCBI Taxonomy" id="153742"/>
    <lineage>
        <taxon>Eukaryota</taxon>
        <taxon>Viridiplantae</taxon>
        <taxon>Streptophyta</taxon>
        <taxon>Embryophyta</taxon>
        <taxon>Tracheophyta</taxon>
        <taxon>Spermatophyta</taxon>
        <taxon>Magnoliopsida</taxon>
        <taxon>eudicotyledons</taxon>
        <taxon>Gunneridae</taxon>
        <taxon>Pentapetalae</taxon>
        <taxon>asterids</taxon>
        <taxon>lamiids</taxon>
        <taxon>Gentianales</taxon>
        <taxon>Rubiaceae</taxon>
        <taxon>Cinchonoideae</taxon>
        <taxon>Cinchoneae</taxon>
        <taxon>Cinchona</taxon>
    </lineage>
</organism>
<keyword evidence="2" id="KW-1185">Reference proteome</keyword>
<gene>
    <name evidence="1" type="ORF">ACH5RR_041755</name>
</gene>
<sequence length="171" mass="19725">MNNTNELRISCSNWGIKFTGWPFLLLHWRTLYHGHFQALIRELQAQAERPVSPQVRNSCNRHRQKESIVRVTARVPSSTVYQSKGRVAQPPTKGLQELVSLKMITPLRERVILRIHPESESSRRWERRINKGKWRLSVHFPEMTAPKRSSSSCGTKSDSFLLALQLASVVV</sequence>
<dbReference type="EMBL" id="JBJUIK010000017">
    <property type="protein sequence ID" value="KAL3499023.1"/>
    <property type="molecule type" value="Genomic_DNA"/>
</dbReference>
<protein>
    <submittedName>
        <fullName evidence="1">Uncharacterized protein</fullName>
    </submittedName>
</protein>
<dbReference type="Proteomes" id="UP001630127">
    <property type="component" value="Unassembled WGS sequence"/>
</dbReference>
<reference evidence="1 2" key="1">
    <citation type="submission" date="2024-11" db="EMBL/GenBank/DDBJ databases">
        <title>A near-complete genome assembly of Cinchona calisaya.</title>
        <authorList>
            <person name="Lian D.C."/>
            <person name="Zhao X.W."/>
            <person name="Wei L."/>
        </authorList>
    </citation>
    <scope>NUCLEOTIDE SEQUENCE [LARGE SCALE GENOMIC DNA]</scope>
    <source>
        <tissue evidence="1">Nenye</tissue>
    </source>
</reference>
<dbReference type="AlphaFoldDB" id="A0ABD2XZW6"/>
<comment type="caution">
    <text evidence="1">The sequence shown here is derived from an EMBL/GenBank/DDBJ whole genome shotgun (WGS) entry which is preliminary data.</text>
</comment>
<evidence type="ECO:0000313" key="2">
    <source>
        <dbReference type="Proteomes" id="UP001630127"/>
    </source>
</evidence>
<evidence type="ECO:0000313" key="1">
    <source>
        <dbReference type="EMBL" id="KAL3499023.1"/>
    </source>
</evidence>